<name>A0ABX2A2S6_9MICO</name>
<proteinExistence type="predicted"/>
<evidence type="ECO:0000313" key="2">
    <source>
        <dbReference type="EMBL" id="NOV97011.1"/>
    </source>
</evidence>
<keyword evidence="1" id="KW-0472">Membrane</keyword>
<keyword evidence="3" id="KW-1185">Reference proteome</keyword>
<evidence type="ECO:0000256" key="1">
    <source>
        <dbReference type="SAM" id="Phobius"/>
    </source>
</evidence>
<reference evidence="2 3" key="1">
    <citation type="submission" date="2020-05" db="EMBL/GenBank/DDBJ databases">
        <title>Genomic Encyclopedia of Type Strains, Phase III (KMG-III): the genomes of soil and plant-associated and newly described type strains.</title>
        <authorList>
            <person name="Whitman W."/>
        </authorList>
    </citation>
    <scope>NUCLEOTIDE SEQUENCE [LARGE SCALE GENOMIC DNA]</scope>
    <source>
        <strain evidence="2 3">KCTC 19046</strain>
    </source>
</reference>
<keyword evidence="1" id="KW-1133">Transmembrane helix</keyword>
<comment type="caution">
    <text evidence="2">The sequence shown here is derived from an EMBL/GenBank/DDBJ whole genome shotgun (WGS) entry which is preliminary data.</text>
</comment>
<accession>A0ABX2A2S6</accession>
<dbReference type="SUPFAM" id="SSF55486">
    <property type="entry name" value="Metalloproteases ('zincins'), catalytic domain"/>
    <property type="match status" value="1"/>
</dbReference>
<dbReference type="EMBL" id="JABEZU010000002">
    <property type="protein sequence ID" value="NOV97011.1"/>
    <property type="molecule type" value="Genomic_DNA"/>
</dbReference>
<evidence type="ECO:0000313" key="3">
    <source>
        <dbReference type="Proteomes" id="UP000757540"/>
    </source>
</evidence>
<organism evidence="2 3">
    <name type="scientific">Isoptericola halotolerans</name>
    <dbReference type="NCBI Taxonomy" id="300560"/>
    <lineage>
        <taxon>Bacteria</taxon>
        <taxon>Bacillati</taxon>
        <taxon>Actinomycetota</taxon>
        <taxon>Actinomycetes</taxon>
        <taxon>Micrococcales</taxon>
        <taxon>Promicromonosporaceae</taxon>
        <taxon>Isoptericola</taxon>
    </lineage>
</organism>
<feature type="transmembrane region" description="Helical" evidence="1">
    <location>
        <begin position="619"/>
        <end position="644"/>
    </location>
</feature>
<sequence length="670" mass="72247">MARADRTRRSGRLLHRTTIGVLTLALAICGLVVAPGAVAPASAVDGLTEESRARYVVTAKGGVSAEVTTTITNVTPNRGGYTYYFEGYAVAVPASAENVRATSGGTALTVRLEDVPEDPDTRRATARFPALNYGRTRTIEWTYEIGGSPIRSERWTRVGPGYATFAAQAAGDPGRTSVEVVVPRSMTFDATTDFTTERRGKRSVYSLDRHTDEWGIWAAVSVRDPGQADEEEVAVGDATLTLQSFPGDDAWREFAADRITVGLPVLEGYLGAPWPGRIDVVREDVSPMVLGYAWFDDAGNEIVLGEELDEATLFHELGHAWIDDTRFEGRWLYEGLTETTAHRVIDAVGGEGEPRKAPKRGSKAALPLLEWTESEREPDTETYAYAASYVAVHTMLGDLDDDVFTEVLSAAYAGEGAYELPASRENRGRVDWQRFLDLVAERGGVDGTEVYEKWVVDGREKDVLAERTDARAAYADLDEADGAWQPPRGLRRAMTDWDFAEAATAVETLEPVAAAAVEVQDAAETTGLDVPQTVRAAYEDATDYRALATLLPQAAATIEQVSDVSDAVAAQGDPVTELGETLLDVEELAAESRAALDAGELDRASALADEATTQADRALWVGLGVVVGGLLLLALLVLVPVLLVRRRRRRPVVLTAPQVVAVIPAPSARG</sequence>
<protein>
    <recommendedName>
        <fullName evidence="4">Peptidase M1 membrane alanine aminopeptidase domain-containing protein</fullName>
    </recommendedName>
</protein>
<dbReference type="RefSeq" id="WP_171783269.1">
    <property type="nucleotide sequence ID" value="NZ_BAAAML010000014.1"/>
</dbReference>
<gene>
    <name evidence="2" type="ORF">HDG69_001586</name>
</gene>
<keyword evidence="1" id="KW-0812">Transmembrane</keyword>
<evidence type="ECO:0008006" key="4">
    <source>
        <dbReference type="Google" id="ProtNLM"/>
    </source>
</evidence>
<dbReference type="Proteomes" id="UP000757540">
    <property type="component" value="Unassembled WGS sequence"/>
</dbReference>